<name>X1GQM5_9ZZZZ</name>
<dbReference type="AlphaFoldDB" id="X1GQM5"/>
<organism evidence="1">
    <name type="scientific">marine sediment metagenome</name>
    <dbReference type="NCBI Taxonomy" id="412755"/>
    <lineage>
        <taxon>unclassified sequences</taxon>
        <taxon>metagenomes</taxon>
        <taxon>ecological metagenomes</taxon>
    </lineage>
</organism>
<sequence>KLGPAEREGADYSFEIKTAEWAHLYKSRLEGTWTPGRITIAGGVSSADVLGFERVWSIYSLAADLQYDHNNDYSMELRIKDMVGERRVSGETPAADSNEFLQKFGAFAALQRFFDRYRPDGRIDIELEAQGNLGRLSESRLAGQIYCKDVSVRNRRFPYLIEHLQGRIDFTEDSVLLNDLRGQHGDVELTINGQHSGFRAESQYQIQITSDNIRLDDDLYDALSARRKKFWSVFSPSGAAAINYSLWRQPGTKARRILAVKLLDAEATYRHFPYTLRNLTGALLFDHNSIAVSGLTSEVNDCKISIVGRVTAYDTNQPMYNILVEAENVPLDSTLVEALPARQKQFCRQFKTDGLVDGEIEISTGETGLVDFTADVLFKKASLSIPVSWAQSGIERTRAAADALVVRDISGSAVFTRDLIDIKDFRGQYKKGQVLLTGRVWPGETA</sequence>
<feature type="non-terminal residue" evidence="1">
    <location>
        <position position="1"/>
    </location>
</feature>
<protein>
    <recommendedName>
        <fullName evidence="2">DUF3971 domain-containing protein</fullName>
    </recommendedName>
</protein>
<feature type="non-terminal residue" evidence="1">
    <location>
        <position position="446"/>
    </location>
</feature>
<evidence type="ECO:0008006" key="2">
    <source>
        <dbReference type="Google" id="ProtNLM"/>
    </source>
</evidence>
<accession>X1GQM5</accession>
<reference evidence="1" key="1">
    <citation type="journal article" date="2014" name="Front. Microbiol.">
        <title>High frequency of phylogenetically diverse reductive dehalogenase-homologous genes in deep subseafloor sedimentary metagenomes.</title>
        <authorList>
            <person name="Kawai M."/>
            <person name="Futagami T."/>
            <person name="Toyoda A."/>
            <person name="Takaki Y."/>
            <person name="Nishi S."/>
            <person name="Hori S."/>
            <person name="Arai W."/>
            <person name="Tsubouchi T."/>
            <person name="Morono Y."/>
            <person name="Uchiyama I."/>
            <person name="Ito T."/>
            <person name="Fujiyama A."/>
            <person name="Inagaki F."/>
            <person name="Takami H."/>
        </authorList>
    </citation>
    <scope>NUCLEOTIDE SEQUENCE</scope>
    <source>
        <strain evidence="1">Expedition CK06-06</strain>
    </source>
</reference>
<proteinExistence type="predicted"/>
<dbReference type="EMBL" id="BARU01006418">
    <property type="protein sequence ID" value="GAH47170.1"/>
    <property type="molecule type" value="Genomic_DNA"/>
</dbReference>
<gene>
    <name evidence="1" type="ORF">S03H2_12628</name>
</gene>
<comment type="caution">
    <text evidence="1">The sequence shown here is derived from an EMBL/GenBank/DDBJ whole genome shotgun (WGS) entry which is preliminary data.</text>
</comment>
<evidence type="ECO:0000313" key="1">
    <source>
        <dbReference type="EMBL" id="GAH47170.1"/>
    </source>
</evidence>